<evidence type="ECO:0000313" key="1">
    <source>
        <dbReference type="EMBL" id="MFM9330823.1"/>
    </source>
</evidence>
<sequence length="277" mass="31999">MNDFVLNNGVALPKVGLGVYKFKPQHESALIWALQNGYRHIDTASFYHNEELIARAIQKSGIKRTDVFLTTKVWSSDLGKRTKQAFESSLRRLQTDYVDLYLIHWPAVHYMESWFTLERLYKEGKIRAIGVANFERKHLEDVLTQGSIVPAVNQIQTNPYYQQEDIHGFLAKHGIQHVAWGPFGQGNKQLFSDPVLTEIAQGHGKTTAQIMLRWSLQRDIAVIPKSINPSRLKQNLEVFDFHLSAEEMGRVAVLERNQKGFNDPSNKFMLWMTRYIR</sequence>
<evidence type="ECO:0000313" key="2">
    <source>
        <dbReference type="Proteomes" id="UP001631969"/>
    </source>
</evidence>
<proteinExistence type="predicted"/>
<reference evidence="1" key="1">
    <citation type="submission" date="2024-12" db="EMBL/GenBank/DDBJ databases">
        <authorList>
            <person name="Wu N."/>
        </authorList>
    </citation>
    <scope>NUCLEOTIDE SEQUENCE</scope>
    <source>
        <strain evidence="1">P15</strain>
    </source>
</reference>
<accession>A0ACC7P1B3</accession>
<protein>
    <submittedName>
        <fullName evidence="1">Aldo/keto reductase</fullName>
    </submittedName>
</protein>
<name>A0ACC7P1B3_9BACL</name>
<organism evidence="1 2">
    <name type="scientific">Paenibacillus mesotrionivorans</name>
    <dbReference type="NCBI Taxonomy" id="3160968"/>
    <lineage>
        <taxon>Bacteria</taxon>
        <taxon>Bacillati</taxon>
        <taxon>Bacillota</taxon>
        <taxon>Bacilli</taxon>
        <taxon>Bacillales</taxon>
        <taxon>Paenibacillaceae</taxon>
        <taxon>Paenibacillus</taxon>
    </lineage>
</organism>
<dbReference type="Proteomes" id="UP001631969">
    <property type="component" value="Unassembled WGS sequence"/>
</dbReference>
<gene>
    <name evidence="1" type="ORF">ACI1P1_21265</name>
</gene>
<comment type="caution">
    <text evidence="1">The sequence shown here is derived from an EMBL/GenBank/DDBJ whole genome shotgun (WGS) entry which is preliminary data.</text>
</comment>
<dbReference type="EMBL" id="JBJURJ010000015">
    <property type="protein sequence ID" value="MFM9330823.1"/>
    <property type="molecule type" value="Genomic_DNA"/>
</dbReference>
<keyword evidence="2" id="KW-1185">Reference proteome</keyword>